<evidence type="ECO:0000256" key="2">
    <source>
        <dbReference type="SAM" id="MobiDB-lite"/>
    </source>
</evidence>
<accession>A0ABW1DLS7</accession>
<evidence type="ECO:0000256" key="1">
    <source>
        <dbReference type="SAM" id="Coils"/>
    </source>
</evidence>
<feature type="region of interest" description="Disordered" evidence="2">
    <location>
        <begin position="73"/>
        <end position="189"/>
    </location>
</feature>
<keyword evidence="1" id="KW-0175">Coiled coil</keyword>
<protein>
    <submittedName>
        <fullName evidence="3">PRTRC system protein E</fullName>
    </submittedName>
</protein>
<proteinExistence type="predicted"/>
<dbReference type="InterPro" id="IPR022273">
    <property type="entry name" value="PRTRC_protein-E"/>
</dbReference>
<feature type="coiled-coil region" evidence="1">
    <location>
        <begin position="42"/>
        <end position="69"/>
    </location>
</feature>
<keyword evidence="4" id="KW-1185">Reference proteome</keyword>
<feature type="region of interest" description="Disordered" evidence="2">
    <location>
        <begin position="291"/>
        <end position="321"/>
    </location>
</feature>
<evidence type="ECO:0000313" key="3">
    <source>
        <dbReference type="EMBL" id="MFC5849225.1"/>
    </source>
</evidence>
<dbReference type="RefSeq" id="WP_380050130.1">
    <property type="nucleotide sequence ID" value="NZ_JBHSOH010000015.1"/>
</dbReference>
<gene>
    <name evidence="3" type="ORF">ACFPQ6_12985</name>
</gene>
<reference evidence="4" key="1">
    <citation type="journal article" date="2019" name="Int. J. Syst. Evol. Microbiol.">
        <title>The Global Catalogue of Microorganisms (GCM) 10K type strain sequencing project: providing services to taxonomists for standard genome sequencing and annotation.</title>
        <authorList>
            <consortium name="The Broad Institute Genomics Platform"/>
            <consortium name="The Broad Institute Genome Sequencing Center for Infectious Disease"/>
            <person name="Wu L."/>
            <person name="Ma J."/>
        </authorList>
    </citation>
    <scope>NUCLEOTIDE SEQUENCE [LARGE SCALE GENOMIC DNA]</scope>
    <source>
        <strain evidence="4">CGMCC 1.15053</strain>
    </source>
</reference>
<comment type="caution">
    <text evidence="3">The sequence shown here is derived from an EMBL/GenBank/DDBJ whole genome shotgun (WGS) entry which is preliminary data.</text>
</comment>
<dbReference type="Proteomes" id="UP001595979">
    <property type="component" value="Unassembled WGS sequence"/>
</dbReference>
<dbReference type="EMBL" id="JBHSOH010000015">
    <property type="protein sequence ID" value="MFC5849225.1"/>
    <property type="molecule type" value="Genomic_DNA"/>
</dbReference>
<feature type="compositionally biased region" description="Low complexity" evidence="2">
    <location>
        <begin position="303"/>
        <end position="315"/>
    </location>
</feature>
<name>A0ABW1DLS7_9DEIO</name>
<organism evidence="3 4">
    <name type="scientific">Deinococcus petrolearius</name>
    <dbReference type="NCBI Taxonomy" id="1751295"/>
    <lineage>
        <taxon>Bacteria</taxon>
        <taxon>Thermotogati</taxon>
        <taxon>Deinococcota</taxon>
        <taxon>Deinococci</taxon>
        <taxon>Deinococcales</taxon>
        <taxon>Deinococcaceae</taxon>
        <taxon>Deinococcus</taxon>
    </lineage>
</organism>
<evidence type="ECO:0000313" key="4">
    <source>
        <dbReference type="Proteomes" id="UP001595979"/>
    </source>
</evidence>
<feature type="compositionally biased region" description="Acidic residues" evidence="2">
    <location>
        <begin position="128"/>
        <end position="170"/>
    </location>
</feature>
<sequence length="397" mass="41958">MTNTATPLDDLFAVRSLADVHNDLMRVMADLREQDSPHREEARNLFKENQKAKTDVDAAEALLQQIRNLGQPAPTNLTLPAQDPQAVAPSADRVEVEPTPPVQQSAPVEPLQDLPDTPVPDPLPSEPAVEDEASLDEPSDIPEEAQQEDADAAEAGAEDTPDEDPGEDEPAQPGATQAPTPPLPAATIEWPEGTLGEGLFSQLAATLGPGESLSLVLARSKGKAQLLVTVQPVPLTGELNATAAPLQINGTPATLDTELVGHMTAFRAARAVARETTDYLAQIKAASEQAKKAADDARKKASKPATSATPAAAKRPASDGSLKLEVAPADAMIVLTDSAGKTHPVKHGKDTQLPVGEYTVIVEADGYARHEEKITIRSNYQSKKGIVLVKPPAERLL</sequence>
<dbReference type="NCBIfam" id="TIGR03741">
    <property type="entry name" value="PRTRC_E"/>
    <property type="match status" value="1"/>
</dbReference>